<reference evidence="3" key="1">
    <citation type="journal article" date="2016" name="Nature">
        <title>The genome of the seagrass Zostera marina reveals angiosperm adaptation to the sea.</title>
        <authorList>
            <person name="Olsen J.L."/>
            <person name="Rouze P."/>
            <person name="Verhelst B."/>
            <person name="Lin Y.-C."/>
            <person name="Bayer T."/>
            <person name="Collen J."/>
            <person name="Dattolo E."/>
            <person name="De Paoli E."/>
            <person name="Dittami S."/>
            <person name="Maumus F."/>
            <person name="Michel G."/>
            <person name="Kersting A."/>
            <person name="Lauritano C."/>
            <person name="Lohaus R."/>
            <person name="Toepel M."/>
            <person name="Tonon T."/>
            <person name="Vanneste K."/>
            <person name="Amirebrahimi M."/>
            <person name="Brakel J."/>
            <person name="Bostroem C."/>
            <person name="Chovatia M."/>
            <person name="Grimwood J."/>
            <person name="Jenkins J.W."/>
            <person name="Jueterbock A."/>
            <person name="Mraz A."/>
            <person name="Stam W.T."/>
            <person name="Tice H."/>
            <person name="Bornberg-Bauer E."/>
            <person name="Green P.J."/>
            <person name="Pearson G.A."/>
            <person name="Procaccini G."/>
            <person name="Duarte C.M."/>
            <person name="Schmutz J."/>
            <person name="Reusch T.B.H."/>
            <person name="Van de Peer Y."/>
        </authorList>
    </citation>
    <scope>NUCLEOTIDE SEQUENCE [LARGE SCALE GENOMIC DNA]</scope>
    <source>
        <strain evidence="3">cv. Finnish</strain>
    </source>
</reference>
<evidence type="ECO:0000313" key="2">
    <source>
        <dbReference type="EMBL" id="KMZ72890.1"/>
    </source>
</evidence>
<feature type="compositionally biased region" description="Polar residues" evidence="1">
    <location>
        <begin position="114"/>
        <end position="127"/>
    </location>
</feature>
<comment type="caution">
    <text evidence="2">The sequence shown here is derived from an EMBL/GenBank/DDBJ whole genome shotgun (WGS) entry which is preliminary data.</text>
</comment>
<gene>
    <name evidence="2" type="ORF">ZOSMA_159G00540</name>
</gene>
<dbReference type="Proteomes" id="UP000036987">
    <property type="component" value="Unassembled WGS sequence"/>
</dbReference>
<dbReference type="AlphaFoldDB" id="A0A0K9PXC7"/>
<sequence>MGEGGIFKVFFKDLRPSLDWTPKLGWTVPSTMSTEDFRPYVRFIQPCIEGSERNVCIHASCKNSLDMSAIMQHWSSGSGCTPPTINALNEEMLEVREQTIDTEPPQAVEVVQVDSRQSSANSPNPHLNSPELLRQSLDNKEPDSSCLPEVSLNSPHEAKHISCTEIVESSRRESDIPQKRNDDRYKDWSASAVKHSDPLESSIMDLEEFANKIAWLKGLFKFGIGSSNAMNSAWKVQSK</sequence>
<dbReference type="PANTHER" id="PTHR36805">
    <property type="entry name" value="AGENET DOMAIN-CONTAINING PROTEIN"/>
    <property type="match status" value="1"/>
</dbReference>
<keyword evidence="3" id="KW-1185">Reference proteome</keyword>
<proteinExistence type="predicted"/>
<protein>
    <submittedName>
        <fullName evidence="2">Uncharacterized protein</fullName>
    </submittedName>
</protein>
<dbReference type="EMBL" id="LFYR01000619">
    <property type="protein sequence ID" value="KMZ72890.1"/>
    <property type="molecule type" value="Genomic_DNA"/>
</dbReference>
<dbReference type="PANTHER" id="PTHR36805:SF7">
    <property type="entry name" value="AGENET DOMAIN-CONTAINING PROTEIN"/>
    <property type="match status" value="1"/>
</dbReference>
<dbReference type="OrthoDB" id="1894168at2759"/>
<accession>A0A0K9PXC7</accession>
<feature type="region of interest" description="Disordered" evidence="1">
    <location>
        <begin position="112"/>
        <end position="131"/>
    </location>
</feature>
<name>A0A0K9PXC7_ZOSMR</name>
<organism evidence="2 3">
    <name type="scientific">Zostera marina</name>
    <name type="common">Eelgrass</name>
    <dbReference type="NCBI Taxonomy" id="29655"/>
    <lineage>
        <taxon>Eukaryota</taxon>
        <taxon>Viridiplantae</taxon>
        <taxon>Streptophyta</taxon>
        <taxon>Embryophyta</taxon>
        <taxon>Tracheophyta</taxon>
        <taxon>Spermatophyta</taxon>
        <taxon>Magnoliopsida</taxon>
        <taxon>Liliopsida</taxon>
        <taxon>Zosteraceae</taxon>
        <taxon>Zostera</taxon>
    </lineage>
</organism>
<evidence type="ECO:0000256" key="1">
    <source>
        <dbReference type="SAM" id="MobiDB-lite"/>
    </source>
</evidence>
<evidence type="ECO:0000313" key="3">
    <source>
        <dbReference type="Proteomes" id="UP000036987"/>
    </source>
</evidence>